<dbReference type="PANTHER" id="PTHR12125">
    <property type="entry name" value="F-BOX ONLY PROTEIN 6-LIKE PROTEIN"/>
    <property type="match status" value="1"/>
</dbReference>
<protein>
    <submittedName>
        <fullName evidence="5">F-box only protein 44-like isoform X1</fullName>
    </submittedName>
</protein>
<reference evidence="5" key="1">
    <citation type="submission" date="2025-08" db="UniProtKB">
        <authorList>
            <consortium name="RefSeq"/>
        </authorList>
    </citation>
    <scope>IDENTIFICATION</scope>
</reference>
<keyword evidence="4" id="KW-1185">Reference proteome</keyword>
<dbReference type="Gene3D" id="1.20.1280.50">
    <property type="match status" value="1"/>
</dbReference>
<dbReference type="FunCoup" id="A0A6P7N228">
    <property type="interactions" value="404"/>
</dbReference>
<dbReference type="GO" id="GO:0061630">
    <property type="term" value="F:ubiquitin protein ligase activity"/>
    <property type="evidence" value="ECO:0007669"/>
    <property type="project" value="TreeGrafter"/>
</dbReference>
<sequence>MKRKAMGATSSCHDRRLSSTFIIPVEILEEIFLNLPPDQVVCTCQLVCRQWKEVTNSESLWVERCRREGYRPRNASRKPKDWKLFYFMCKKRRNLLKNPIAEHQFDNWKIVENGGDKWAVEDVMVPHPDERVKKNFVTSYFSCMKSQLIHLEKEGYNPSFMDDFQPAIKISDWYAPRWDCGSQYEICVELLNIEKKPIQTFSPETVHFEQWNDQQWNQMTHVFQNYGPGVRYIKFTHGGKDTKFWAGWYGIRVTNSCVEICPSEDI</sequence>
<organism evidence="4 5">
    <name type="scientific">Betta splendens</name>
    <name type="common">Siamese fighting fish</name>
    <dbReference type="NCBI Taxonomy" id="158456"/>
    <lineage>
        <taxon>Eukaryota</taxon>
        <taxon>Metazoa</taxon>
        <taxon>Chordata</taxon>
        <taxon>Craniata</taxon>
        <taxon>Vertebrata</taxon>
        <taxon>Euteleostomi</taxon>
        <taxon>Actinopterygii</taxon>
        <taxon>Neopterygii</taxon>
        <taxon>Teleostei</taxon>
        <taxon>Neoteleostei</taxon>
        <taxon>Acanthomorphata</taxon>
        <taxon>Anabantaria</taxon>
        <taxon>Anabantiformes</taxon>
        <taxon>Anabantoidei</taxon>
        <taxon>Osphronemidae</taxon>
        <taxon>Betta</taxon>
    </lineage>
</organism>
<dbReference type="Gene3D" id="2.60.120.260">
    <property type="entry name" value="Galactose-binding domain-like"/>
    <property type="match status" value="1"/>
</dbReference>
<evidence type="ECO:0000313" key="5">
    <source>
        <dbReference type="RefSeq" id="XP_029013342.1"/>
    </source>
</evidence>
<proteinExistence type="predicted"/>
<dbReference type="RefSeq" id="XP_029013342.1">
    <property type="nucleotide sequence ID" value="XM_029157509.3"/>
</dbReference>
<evidence type="ECO:0000313" key="4">
    <source>
        <dbReference type="Proteomes" id="UP000515150"/>
    </source>
</evidence>
<dbReference type="KEGG" id="bspl:114859400"/>
<dbReference type="InterPro" id="IPR001810">
    <property type="entry name" value="F-box_dom"/>
</dbReference>
<dbReference type="InterPro" id="IPR007397">
    <property type="entry name" value="F-box-assoc_dom"/>
</dbReference>
<name>A0A6P7N228_BETSP</name>
<dbReference type="GO" id="GO:0006516">
    <property type="term" value="P:glycoprotein catabolic process"/>
    <property type="evidence" value="ECO:0007669"/>
    <property type="project" value="TreeGrafter"/>
</dbReference>
<dbReference type="SUPFAM" id="SSF49785">
    <property type="entry name" value="Galactose-binding domain-like"/>
    <property type="match status" value="1"/>
</dbReference>
<evidence type="ECO:0000259" key="3">
    <source>
        <dbReference type="PROSITE" id="PS51114"/>
    </source>
</evidence>
<dbReference type="GO" id="GO:0005737">
    <property type="term" value="C:cytoplasm"/>
    <property type="evidence" value="ECO:0007669"/>
    <property type="project" value="UniProtKB-ARBA"/>
</dbReference>
<keyword evidence="1" id="KW-0833">Ubl conjugation pathway</keyword>
<dbReference type="InterPro" id="IPR036047">
    <property type="entry name" value="F-box-like_dom_sf"/>
</dbReference>
<dbReference type="PROSITE" id="PS51114">
    <property type="entry name" value="FBA"/>
    <property type="match status" value="1"/>
</dbReference>
<dbReference type="GeneID" id="114859400"/>
<evidence type="ECO:0000256" key="1">
    <source>
        <dbReference type="ARBA" id="ARBA00022786"/>
    </source>
</evidence>
<gene>
    <name evidence="5" type="primary">LOC114859400</name>
</gene>
<dbReference type="Pfam" id="PF12937">
    <property type="entry name" value="F-box-like"/>
    <property type="match status" value="1"/>
</dbReference>
<dbReference type="FunFam" id="2.60.120.260:FF:000012">
    <property type="entry name" value="F-box only protein 2"/>
    <property type="match status" value="1"/>
</dbReference>
<dbReference type="GO" id="GO:0036503">
    <property type="term" value="P:ERAD pathway"/>
    <property type="evidence" value="ECO:0007669"/>
    <property type="project" value="TreeGrafter"/>
</dbReference>
<dbReference type="PANTHER" id="PTHR12125:SF12">
    <property type="entry name" value="F-BOX ONLY PROTEIN 6"/>
    <property type="match status" value="1"/>
</dbReference>
<dbReference type="AlphaFoldDB" id="A0A6P7N228"/>
<dbReference type="FunFam" id="1.20.1280.50:FF:000002">
    <property type="entry name" value="F-box only protein 44"/>
    <property type="match status" value="1"/>
</dbReference>
<dbReference type="Pfam" id="PF04300">
    <property type="entry name" value="FBA"/>
    <property type="match status" value="1"/>
</dbReference>
<dbReference type="GO" id="GO:0031146">
    <property type="term" value="P:SCF-dependent proteasomal ubiquitin-dependent protein catabolic process"/>
    <property type="evidence" value="ECO:0007669"/>
    <property type="project" value="TreeGrafter"/>
</dbReference>
<evidence type="ECO:0000259" key="2">
    <source>
        <dbReference type="PROSITE" id="PS50181"/>
    </source>
</evidence>
<dbReference type="SMART" id="SM01198">
    <property type="entry name" value="FBA"/>
    <property type="match status" value="1"/>
</dbReference>
<dbReference type="InterPro" id="IPR039752">
    <property type="entry name" value="F-box_only"/>
</dbReference>
<dbReference type="SMART" id="SM00256">
    <property type="entry name" value="FBOX"/>
    <property type="match status" value="1"/>
</dbReference>
<dbReference type="Proteomes" id="UP000515150">
    <property type="component" value="Chromosome 7"/>
</dbReference>
<accession>A0A6P7N228</accession>
<feature type="domain" description="F-box" evidence="2">
    <location>
        <begin position="17"/>
        <end position="64"/>
    </location>
</feature>
<dbReference type="InterPro" id="IPR008979">
    <property type="entry name" value="Galactose-bd-like_sf"/>
</dbReference>
<dbReference type="OrthoDB" id="1107553at2759"/>
<dbReference type="GO" id="GO:0019005">
    <property type="term" value="C:SCF ubiquitin ligase complex"/>
    <property type="evidence" value="ECO:0007669"/>
    <property type="project" value="TreeGrafter"/>
</dbReference>
<feature type="domain" description="FBA" evidence="3">
    <location>
        <begin position="85"/>
        <end position="262"/>
    </location>
</feature>
<dbReference type="SUPFAM" id="SSF81383">
    <property type="entry name" value="F-box domain"/>
    <property type="match status" value="1"/>
</dbReference>
<dbReference type="PROSITE" id="PS50181">
    <property type="entry name" value="FBOX"/>
    <property type="match status" value="1"/>
</dbReference>
<dbReference type="InParanoid" id="A0A6P7N228"/>